<organism evidence="3 4">
    <name type="scientific">Eutypa lata (strain UCR-EL1)</name>
    <name type="common">Grapevine dieback disease fungus</name>
    <name type="synonym">Eutypa armeniacae</name>
    <dbReference type="NCBI Taxonomy" id="1287681"/>
    <lineage>
        <taxon>Eukaryota</taxon>
        <taxon>Fungi</taxon>
        <taxon>Dikarya</taxon>
        <taxon>Ascomycota</taxon>
        <taxon>Pezizomycotina</taxon>
        <taxon>Sordariomycetes</taxon>
        <taxon>Xylariomycetidae</taxon>
        <taxon>Xylariales</taxon>
        <taxon>Diatrypaceae</taxon>
        <taxon>Eutypa</taxon>
    </lineage>
</organism>
<dbReference type="InterPro" id="IPR041698">
    <property type="entry name" value="Methyltransf_25"/>
</dbReference>
<dbReference type="Pfam" id="PF13649">
    <property type="entry name" value="Methyltransf_25"/>
    <property type="match status" value="1"/>
</dbReference>
<dbReference type="EMBL" id="KB706212">
    <property type="protein sequence ID" value="EMR68588.1"/>
    <property type="molecule type" value="Genomic_DNA"/>
</dbReference>
<dbReference type="GO" id="GO:0032259">
    <property type="term" value="P:methylation"/>
    <property type="evidence" value="ECO:0007669"/>
    <property type="project" value="UniProtKB-KW"/>
</dbReference>
<gene>
    <name evidence="3" type="ORF">UCREL1_4397</name>
</gene>
<name>M7SVN8_EUTLA</name>
<dbReference type="OrthoDB" id="3647at2759"/>
<evidence type="ECO:0000313" key="3">
    <source>
        <dbReference type="EMBL" id="EMR68588.1"/>
    </source>
</evidence>
<dbReference type="CDD" id="cd02440">
    <property type="entry name" value="AdoMet_MTases"/>
    <property type="match status" value="1"/>
</dbReference>
<evidence type="ECO:0000259" key="2">
    <source>
        <dbReference type="Pfam" id="PF13649"/>
    </source>
</evidence>
<dbReference type="PANTHER" id="PTHR43591">
    <property type="entry name" value="METHYLTRANSFERASE"/>
    <property type="match status" value="1"/>
</dbReference>
<keyword evidence="3" id="KW-0808">Transferase</keyword>
<dbReference type="KEGG" id="ela:UCREL1_4397"/>
<keyword evidence="4" id="KW-1185">Reference proteome</keyword>
<sequence length="257" mass="28137">MASTDVLKEEYNEQSFNYDDAITSVPLGRLETQLLATALGDCTNFTVLDLGGGSGLRARQVLDLGATSVDVVDVSPEMLRAGQSQSSNHDKGDLITWYEADVSKPLDHLPLSHKKGSYDLVMANWVMDHAASIEALEGMWANVAAYLRPGSGRFVGTRCGDPGVPAARDRKYGVWFKDQEPIPGGVRYRYETGAIDIEAASMEVSYSGSTAMHDKFGLTDVETVPYESAETVREDPEFWDLFLKGPFMAVVKARKRG</sequence>
<dbReference type="Proteomes" id="UP000012174">
    <property type="component" value="Unassembled WGS sequence"/>
</dbReference>
<accession>M7SVN8</accession>
<protein>
    <submittedName>
        <fullName evidence="3">Putative methyltransferase protein</fullName>
    </submittedName>
</protein>
<comment type="similarity">
    <text evidence="1">Belongs to the methyltransferase superfamily. LaeA methyltransferase family.</text>
</comment>
<dbReference type="GO" id="GO:0008168">
    <property type="term" value="F:methyltransferase activity"/>
    <property type="evidence" value="ECO:0007669"/>
    <property type="project" value="UniProtKB-KW"/>
</dbReference>
<reference evidence="4" key="1">
    <citation type="journal article" date="2013" name="Genome Announc.">
        <title>Draft genome sequence of the grapevine dieback fungus Eutypa lata UCR-EL1.</title>
        <authorList>
            <person name="Blanco-Ulate B."/>
            <person name="Rolshausen P.E."/>
            <person name="Cantu D."/>
        </authorList>
    </citation>
    <scope>NUCLEOTIDE SEQUENCE [LARGE SCALE GENOMIC DNA]</scope>
    <source>
        <strain evidence="4">UCR-EL1</strain>
    </source>
</reference>
<proteinExistence type="inferred from homology"/>
<dbReference type="eggNOG" id="ENOG502SQ5Z">
    <property type="taxonomic scope" value="Eukaryota"/>
</dbReference>
<dbReference type="InterPro" id="IPR029063">
    <property type="entry name" value="SAM-dependent_MTases_sf"/>
</dbReference>
<dbReference type="AlphaFoldDB" id="M7SVN8"/>
<keyword evidence="3" id="KW-0489">Methyltransferase</keyword>
<feature type="domain" description="Methyltransferase" evidence="2">
    <location>
        <begin position="47"/>
        <end position="150"/>
    </location>
</feature>
<dbReference type="STRING" id="1287681.M7SVN8"/>
<dbReference type="HOGENOM" id="CLU_049749_3_0_1"/>
<dbReference type="SUPFAM" id="SSF53335">
    <property type="entry name" value="S-adenosyl-L-methionine-dependent methyltransferases"/>
    <property type="match status" value="1"/>
</dbReference>
<evidence type="ECO:0000256" key="1">
    <source>
        <dbReference type="ARBA" id="ARBA00038158"/>
    </source>
</evidence>
<dbReference type="Gene3D" id="3.40.50.150">
    <property type="entry name" value="Vaccinia Virus protein VP39"/>
    <property type="match status" value="1"/>
</dbReference>
<evidence type="ECO:0000313" key="4">
    <source>
        <dbReference type="Proteomes" id="UP000012174"/>
    </source>
</evidence>
<dbReference type="OMA" id="HASSREM"/>